<evidence type="ECO:0000313" key="3">
    <source>
        <dbReference type="Proteomes" id="UP001154078"/>
    </source>
</evidence>
<keyword evidence="1" id="KW-0812">Transmembrane</keyword>
<organism evidence="2 3">
    <name type="scientific">Brassicogethes aeneus</name>
    <name type="common">Rape pollen beetle</name>
    <name type="synonym">Meligethes aeneus</name>
    <dbReference type="NCBI Taxonomy" id="1431903"/>
    <lineage>
        <taxon>Eukaryota</taxon>
        <taxon>Metazoa</taxon>
        <taxon>Ecdysozoa</taxon>
        <taxon>Arthropoda</taxon>
        <taxon>Hexapoda</taxon>
        <taxon>Insecta</taxon>
        <taxon>Pterygota</taxon>
        <taxon>Neoptera</taxon>
        <taxon>Endopterygota</taxon>
        <taxon>Coleoptera</taxon>
        <taxon>Polyphaga</taxon>
        <taxon>Cucujiformia</taxon>
        <taxon>Nitidulidae</taxon>
        <taxon>Meligethinae</taxon>
        <taxon>Brassicogethes</taxon>
    </lineage>
</organism>
<reference evidence="2" key="1">
    <citation type="submission" date="2021-12" db="EMBL/GenBank/DDBJ databases">
        <authorList>
            <person name="King R."/>
        </authorList>
    </citation>
    <scope>NUCLEOTIDE SEQUENCE</scope>
</reference>
<evidence type="ECO:0000313" key="2">
    <source>
        <dbReference type="EMBL" id="CAH0547556.1"/>
    </source>
</evidence>
<keyword evidence="1" id="KW-1133">Transmembrane helix</keyword>
<dbReference type="EMBL" id="OV121132">
    <property type="protein sequence ID" value="CAH0547556.1"/>
    <property type="molecule type" value="Genomic_DNA"/>
</dbReference>
<sequence>MRELGGEGPLQVFILLIWSTVLIHGLIQSNGAKEEDLYYQKDYFLRLQAENKLQHNYAMKYPYPPKMDKIPNVNLNFQNPFQDYGPTLGWSRKQYYNYKACDMFNNCEIRKVNCMECPDPLHQSFRLYDVERRCIKCYQQTYLS</sequence>
<evidence type="ECO:0000256" key="1">
    <source>
        <dbReference type="SAM" id="Phobius"/>
    </source>
</evidence>
<protein>
    <submittedName>
        <fullName evidence="2">Uncharacterized protein</fullName>
    </submittedName>
</protein>
<keyword evidence="1" id="KW-0472">Membrane</keyword>
<dbReference type="Proteomes" id="UP001154078">
    <property type="component" value="Chromosome 1"/>
</dbReference>
<dbReference type="AlphaFoldDB" id="A0A9P0FCU4"/>
<accession>A0A9P0FCU4</accession>
<feature type="transmembrane region" description="Helical" evidence="1">
    <location>
        <begin position="12"/>
        <end position="31"/>
    </location>
</feature>
<gene>
    <name evidence="2" type="ORF">MELIAE_LOCUS1526</name>
</gene>
<name>A0A9P0FCU4_BRAAE</name>
<keyword evidence="3" id="KW-1185">Reference proteome</keyword>
<proteinExistence type="predicted"/>